<protein>
    <recommendedName>
        <fullName evidence="1">ISXO2-like transposase domain-containing protein</fullName>
    </recommendedName>
</protein>
<dbReference type="EMBL" id="JYFQ01000008">
    <property type="protein sequence ID" value="KKZ14638.1"/>
    <property type="molecule type" value="Genomic_DNA"/>
</dbReference>
<evidence type="ECO:0000313" key="2">
    <source>
        <dbReference type="EMBL" id="KKZ14638.1"/>
    </source>
</evidence>
<reference evidence="2 3" key="2">
    <citation type="submission" date="2015-05" db="EMBL/GenBank/DDBJ databases">
        <title>Lifestyle Evolution in Cyanobacterial Symbionts of Sponges.</title>
        <authorList>
            <person name="Burgsdorf I."/>
            <person name="Slaby B.M."/>
            <person name="Handley K.M."/>
            <person name="Haber M."/>
            <person name="Blom J."/>
            <person name="Marshall C.W."/>
            <person name="Gilbert J.A."/>
            <person name="Hentschel U."/>
            <person name="Steindler L."/>
        </authorList>
    </citation>
    <scope>NUCLEOTIDE SEQUENCE [LARGE SCALE GENOMIC DNA]</scope>
    <source>
        <strain evidence="2">15L</strain>
    </source>
</reference>
<organism evidence="2 3">
    <name type="scientific">Candidatus Synechococcus spongiarum 15L</name>
    <dbReference type="NCBI Taxonomy" id="1608419"/>
    <lineage>
        <taxon>Bacteria</taxon>
        <taxon>Bacillati</taxon>
        <taxon>Cyanobacteriota</taxon>
        <taxon>Cyanophyceae</taxon>
        <taxon>Synechococcales</taxon>
        <taxon>Synechococcaceae</taxon>
        <taxon>Synechococcus</taxon>
    </lineage>
</organism>
<gene>
    <name evidence="2" type="ORF">TQ37_00585</name>
</gene>
<dbReference type="Pfam" id="PF12762">
    <property type="entry name" value="DDE_Tnp_IS1595"/>
    <property type="match status" value="1"/>
</dbReference>
<proteinExistence type="predicted"/>
<dbReference type="PATRIC" id="fig|1608419.3.peg.2308"/>
<dbReference type="AlphaFoldDB" id="A0A0G8B062"/>
<feature type="domain" description="ISXO2-like transposase" evidence="1">
    <location>
        <begin position="2"/>
        <end position="26"/>
    </location>
</feature>
<comment type="caution">
    <text evidence="2">The sequence shown here is derived from an EMBL/GenBank/DDBJ whole genome shotgun (WGS) entry which is preliminary data.</text>
</comment>
<evidence type="ECO:0000313" key="3">
    <source>
        <dbReference type="Proteomes" id="UP000035037"/>
    </source>
</evidence>
<evidence type="ECO:0000259" key="1">
    <source>
        <dbReference type="Pfam" id="PF12762"/>
    </source>
</evidence>
<reference evidence="2 3" key="1">
    <citation type="submission" date="2015-02" db="EMBL/GenBank/DDBJ databases">
        <authorList>
            <person name="Slaby B."/>
            <person name="Hentschel U."/>
        </authorList>
    </citation>
    <scope>NUCLEOTIDE SEQUENCE [LARGE SCALE GENOMIC DNA]</scope>
    <source>
        <strain evidence="2">15L</strain>
    </source>
</reference>
<dbReference type="InterPro" id="IPR024445">
    <property type="entry name" value="Tnp_ISXO2-like"/>
</dbReference>
<dbReference type="Proteomes" id="UP000035037">
    <property type="component" value="Unassembled WGS sequence"/>
</dbReference>
<name>A0A0G8B062_9SYNE</name>
<accession>A0A0G8B062</accession>
<sequence>MLKRGYQGIFHKISPKHLDRYVSEFAGCHNARLRDTIDSMASMVARMVGKRIKHHELVA</sequence>